<accession>A0AAD8UAC4</accession>
<organism evidence="7 8">
    <name type="scientific">Glomerella acutata</name>
    <name type="common">Colletotrichum acutatum</name>
    <dbReference type="NCBI Taxonomy" id="27357"/>
    <lineage>
        <taxon>Eukaryota</taxon>
        <taxon>Fungi</taxon>
        <taxon>Dikarya</taxon>
        <taxon>Ascomycota</taxon>
        <taxon>Pezizomycotina</taxon>
        <taxon>Sordariomycetes</taxon>
        <taxon>Hypocreomycetidae</taxon>
        <taxon>Glomerellales</taxon>
        <taxon>Glomerellaceae</taxon>
        <taxon>Colletotrichum</taxon>
        <taxon>Colletotrichum acutatum species complex</taxon>
    </lineage>
</organism>
<evidence type="ECO:0000313" key="8">
    <source>
        <dbReference type="Proteomes" id="UP001244207"/>
    </source>
</evidence>
<feature type="region of interest" description="Disordered" evidence="5">
    <location>
        <begin position="332"/>
        <end position="359"/>
    </location>
</feature>
<keyword evidence="8" id="KW-1185">Reference proteome</keyword>
<evidence type="ECO:0000256" key="5">
    <source>
        <dbReference type="SAM" id="MobiDB-lite"/>
    </source>
</evidence>
<dbReference type="Pfam" id="PF04479">
    <property type="entry name" value="RTA1"/>
    <property type="match status" value="1"/>
</dbReference>
<dbReference type="Proteomes" id="UP001244207">
    <property type="component" value="Unassembled WGS sequence"/>
</dbReference>
<name>A0AAD8UAC4_GLOAC</name>
<dbReference type="InterPro" id="IPR007568">
    <property type="entry name" value="RTA1"/>
</dbReference>
<dbReference type="RefSeq" id="XP_060358170.1">
    <property type="nucleotide sequence ID" value="XM_060509619.1"/>
</dbReference>
<dbReference type="GO" id="GO:0005886">
    <property type="term" value="C:plasma membrane"/>
    <property type="evidence" value="ECO:0007669"/>
    <property type="project" value="TreeGrafter"/>
</dbReference>
<feature type="transmembrane region" description="Helical" evidence="6">
    <location>
        <begin position="79"/>
        <end position="99"/>
    </location>
</feature>
<dbReference type="PANTHER" id="PTHR31465:SF9">
    <property type="entry name" value="SPHINGOID LONG-CHAIN BASE TRANSPORTER RSB1"/>
    <property type="match status" value="1"/>
</dbReference>
<keyword evidence="4 6" id="KW-0472">Membrane</keyword>
<evidence type="ECO:0000256" key="4">
    <source>
        <dbReference type="ARBA" id="ARBA00023136"/>
    </source>
</evidence>
<evidence type="ECO:0000256" key="2">
    <source>
        <dbReference type="ARBA" id="ARBA00022692"/>
    </source>
</evidence>
<feature type="transmembrane region" description="Helical" evidence="6">
    <location>
        <begin position="139"/>
        <end position="159"/>
    </location>
</feature>
<feature type="transmembrane region" description="Helical" evidence="6">
    <location>
        <begin position="106"/>
        <end position="127"/>
    </location>
</feature>
<sequence>MSFIKLPTCRLAPVHGAAIASHSARIVCNFVVSFTSHFVGASLNMADLPDGLIAFGPEANCTLDLCPIEWSILRYQPSVPASGTFIGFFSLALALHAILGFKWKTWGFAASMISGCVLEIVGYVGRLFIHDNPFDFNGFLMQIICITIAPVFFSAAIYVTLSQTINFLDRSLSRFPPRLYYWTFIPVDIVSLILQAVGGAMSSVSTTKEAADRGVKISLAGLVLQVVSLAAFCGLFGDYMIAYTRSKTRPPMSRRLMVFLAFLGLGTMFVLLRCVYRIVELHEGYFSHWFRDETLFIALESAVMVLAVFSLLVGHPGLVFNKKERERLDINHALNSESREGGGNNDKPEHNAATDGSDT</sequence>
<dbReference type="AlphaFoldDB" id="A0AAD8UAC4"/>
<keyword evidence="3 6" id="KW-1133">Transmembrane helix</keyword>
<evidence type="ECO:0000256" key="6">
    <source>
        <dbReference type="SAM" id="Phobius"/>
    </source>
</evidence>
<feature type="transmembrane region" description="Helical" evidence="6">
    <location>
        <begin position="179"/>
        <end position="197"/>
    </location>
</feature>
<evidence type="ECO:0000256" key="1">
    <source>
        <dbReference type="ARBA" id="ARBA00004141"/>
    </source>
</evidence>
<evidence type="ECO:0000256" key="3">
    <source>
        <dbReference type="ARBA" id="ARBA00022989"/>
    </source>
</evidence>
<feature type="transmembrane region" description="Helical" evidence="6">
    <location>
        <begin position="217"/>
        <end position="236"/>
    </location>
</feature>
<feature type="transmembrane region" description="Helical" evidence="6">
    <location>
        <begin position="295"/>
        <end position="320"/>
    </location>
</feature>
<reference evidence="7" key="1">
    <citation type="submission" date="2021-12" db="EMBL/GenBank/DDBJ databases">
        <title>Comparative genomics, transcriptomics and evolutionary studies reveal genomic signatures of adaptation to plant cell wall in hemibiotrophic fungi.</title>
        <authorList>
            <consortium name="DOE Joint Genome Institute"/>
            <person name="Baroncelli R."/>
            <person name="Diaz J.F."/>
            <person name="Benocci T."/>
            <person name="Peng M."/>
            <person name="Battaglia E."/>
            <person name="Haridas S."/>
            <person name="Andreopoulos W."/>
            <person name="Labutti K."/>
            <person name="Pangilinan J."/>
            <person name="Floch G.L."/>
            <person name="Makela M.R."/>
            <person name="Henrissat B."/>
            <person name="Grigoriev I.V."/>
            <person name="Crouch J.A."/>
            <person name="De Vries R.P."/>
            <person name="Sukno S.A."/>
            <person name="Thon M.R."/>
        </authorList>
    </citation>
    <scope>NUCLEOTIDE SEQUENCE</scope>
    <source>
        <strain evidence="7">CBS 112980</strain>
    </source>
</reference>
<comment type="caution">
    <text evidence="7">The sequence shown here is derived from an EMBL/GenBank/DDBJ whole genome shotgun (WGS) entry which is preliminary data.</text>
</comment>
<comment type="subcellular location">
    <subcellularLocation>
        <location evidence="1">Membrane</location>
        <topology evidence="1">Multi-pass membrane protein</topology>
    </subcellularLocation>
</comment>
<dbReference type="EMBL" id="JAHMHS010000202">
    <property type="protein sequence ID" value="KAK1707954.1"/>
    <property type="molecule type" value="Genomic_DNA"/>
</dbReference>
<gene>
    <name evidence="7" type="ORF">BDZ83DRAFT_642499</name>
</gene>
<feature type="transmembrane region" description="Helical" evidence="6">
    <location>
        <begin position="256"/>
        <end position="279"/>
    </location>
</feature>
<proteinExistence type="predicted"/>
<keyword evidence="2 6" id="KW-0812">Transmembrane</keyword>
<evidence type="ECO:0000313" key="7">
    <source>
        <dbReference type="EMBL" id="KAK1707954.1"/>
    </source>
</evidence>
<dbReference type="PANTHER" id="PTHR31465">
    <property type="entry name" value="PROTEIN RTA1-RELATED"/>
    <property type="match status" value="1"/>
</dbReference>
<dbReference type="GO" id="GO:0000324">
    <property type="term" value="C:fungal-type vacuole"/>
    <property type="evidence" value="ECO:0007669"/>
    <property type="project" value="TreeGrafter"/>
</dbReference>
<dbReference type="GeneID" id="85393518"/>
<protein>
    <submittedName>
        <fullName evidence="7">Parasitic phase-specific protein PSP-1</fullName>
    </submittedName>
</protein>